<reference evidence="2" key="1">
    <citation type="journal article" date="2020" name="mSystems">
        <title>Genome- and Community-Level Interaction Insights into Carbon Utilization and Element Cycling Functions of Hydrothermarchaeota in Hydrothermal Sediment.</title>
        <authorList>
            <person name="Zhou Z."/>
            <person name="Liu Y."/>
            <person name="Xu W."/>
            <person name="Pan J."/>
            <person name="Luo Z.H."/>
            <person name="Li M."/>
        </authorList>
    </citation>
    <scope>NUCLEOTIDE SEQUENCE [LARGE SCALE GENOMIC DNA]</scope>
    <source>
        <strain evidence="2">SpSt-1071</strain>
    </source>
</reference>
<name>A0A7C5RDS3_9DEIN</name>
<feature type="transmembrane region" description="Helical" evidence="1">
    <location>
        <begin position="12"/>
        <end position="30"/>
    </location>
</feature>
<evidence type="ECO:0000256" key="1">
    <source>
        <dbReference type="SAM" id="Phobius"/>
    </source>
</evidence>
<keyword evidence="1" id="KW-1133">Transmembrane helix</keyword>
<evidence type="ECO:0000313" key="2">
    <source>
        <dbReference type="EMBL" id="HHM67424.1"/>
    </source>
</evidence>
<organism evidence="2">
    <name type="scientific">Thermus caliditerrae</name>
    <dbReference type="NCBI Taxonomy" id="1330700"/>
    <lineage>
        <taxon>Bacteria</taxon>
        <taxon>Thermotogati</taxon>
        <taxon>Deinococcota</taxon>
        <taxon>Deinococci</taxon>
        <taxon>Thermales</taxon>
        <taxon>Thermaceae</taxon>
        <taxon>Thermus</taxon>
    </lineage>
</organism>
<sequence length="186" mass="19775">MERKEGWSPAQAAAAVSAAALLGLLLPIALRNEWSHLLAPAPPGPWLRASLAGKEELVWAHFLAILPNNLGILLLAALGMPHLARLLRRAPRSLPLIYVTAVGFSAGIVLTPAGMPYWGLAYTVLSLPYALPELAAYTAAGLFGQARVLGKPPPWRLLLLALGLLLLAALVEAAVIAAVWERRAPR</sequence>
<proteinExistence type="predicted"/>
<feature type="transmembrane region" description="Helical" evidence="1">
    <location>
        <begin position="58"/>
        <end position="84"/>
    </location>
</feature>
<dbReference type="AlphaFoldDB" id="A0A7C5RDS3"/>
<dbReference type="EMBL" id="DRXE01000062">
    <property type="protein sequence ID" value="HHM67424.1"/>
    <property type="molecule type" value="Genomic_DNA"/>
</dbReference>
<gene>
    <name evidence="2" type="ORF">ENM28_01650</name>
</gene>
<accession>A0A7C5RDS3</accession>
<keyword evidence="1" id="KW-0812">Transmembrane</keyword>
<keyword evidence="1" id="KW-0472">Membrane</keyword>
<feature type="transmembrane region" description="Helical" evidence="1">
    <location>
        <begin position="157"/>
        <end position="180"/>
    </location>
</feature>
<protein>
    <submittedName>
        <fullName evidence="2">Uncharacterized protein</fullName>
    </submittedName>
</protein>
<comment type="caution">
    <text evidence="2">The sequence shown here is derived from an EMBL/GenBank/DDBJ whole genome shotgun (WGS) entry which is preliminary data.</text>
</comment>
<feature type="transmembrane region" description="Helical" evidence="1">
    <location>
        <begin position="96"/>
        <end position="118"/>
    </location>
</feature>